<dbReference type="PANTHER" id="PTHR46411">
    <property type="entry name" value="FAMILY ATPASE, PUTATIVE-RELATED"/>
    <property type="match status" value="1"/>
</dbReference>
<reference evidence="2" key="1">
    <citation type="submission" date="2021-01" db="EMBL/GenBank/DDBJ databases">
        <title>Adiantum capillus-veneris genome.</title>
        <authorList>
            <person name="Fang Y."/>
            <person name="Liao Q."/>
        </authorList>
    </citation>
    <scope>NUCLEOTIDE SEQUENCE</scope>
    <source>
        <strain evidence="2">H3</strain>
        <tissue evidence="2">Leaf</tissue>
    </source>
</reference>
<feature type="transmembrane region" description="Helical" evidence="1">
    <location>
        <begin position="110"/>
        <end position="130"/>
    </location>
</feature>
<evidence type="ECO:0000313" key="2">
    <source>
        <dbReference type="EMBL" id="KAI5077021.1"/>
    </source>
</evidence>
<dbReference type="EMBL" id="JABFUD020000008">
    <property type="protein sequence ID" value="KAI5077021.1"/>
    <property type="molecule type" value="Genomic_DNA"/>
</dbReference>
<dbReference type="AlphaFoldDB" id="A0A9D4ZKY8"/>
<sequence length="260" mass="29768">GVEVCRLCNISGQACHAVISEKGKYDHKIWSSYENGLKIKLKIMDFDGESYQHCTMTYKIGEVPFTSLHVCPWSFLPSQERENMVEFCLFPLPPTGIFYCFAKSLLKTSYFSMFCTIFLWGGILPFPLALNQKFLLPNRKLENRLFLHYFSRFWGNAATDGDGNAEHDGSGVANGVSDGEEEQTFSRLHLHHLLQCLDEYFKDVSAKFEWVKREGRVSYNMLWAFLAPSVEVCRLRNISGQACHAVISEKGKYDQKLDTI</sequence>
<accession>A0A9D4ZKY8</accession>
<protein>
    <submittedName>
        <fullName evidence="2">Uncharacterized protein</fullName>
    </submittedName>
</protein>
<evidence type="ECO:0000313" key="3">
    <source>
        <dbReference type="Proteomes" id="UP000886520"/>
    </source>
</evidence>
<keyword evidence="1" id="KW-1133">Transmembrane helix</keyword>
<gene>
    <name evidence="2" type="ORF">GOP47_0009086</name>
</gene>
<keyword evidence="3" id="KW-1185">Reference proteome</keyword>
<evidence type="ECO:0000256" key="1">
    <source>
        <dbReference type="SAM" id="Phobius"/>
    </source>
</evidence>
<keyword evidence="1" id="KW-0812">Transmembrane</keyword>
<comment type="caution">
    <text evidence="2">The sequence shown here is derived from an EMBL/GenBank/DDBJ whole genome shotgun (WGS) entry which is preliminary data.</text>
</comment>
<dbReference type="Proteomes" id="UP000886520">
    <property type="component" value="Chromosome 8"/>
</dbReference>
<name>A0A9D4ZKY8_ADICA</name>
<feature type="non-terminal residue" evidence="2">
    <location>
        <position position="1"/>
    </location>
</feature>
<proteinExistence type="predicted"/>
<dbReference type="PANTHER" id="PTHR46411:SF3">
    <property type="entry name" value="AAA+ ATPASE DOMAIN-CONTAINING PROTEIN"/>
    <property type="match status" value="1"/>
</dbReference>
<keyword evidence="1" id="KW-0472">Membrane</keyword>
<organism evidence="2 3">
    <name type="scientific">Adiantum capillus-veneris</name>
    <name type="common">Maidenhair fern</name>
    <dbReference type="NCBI Taxonomy" id="13818"/>
    <lineage>
        <taxon>Eukaryota</taxon>
        <taxon>Viridiplantae</taxon>
        <taxon>Streptophyta</taxon>
        <taxon>Embryophyta</taxon>
        <taxon>Tracheophyta</taxon>
        <taxon>Polypodiopsida</taxon>
        <taxon>Polypodiidae</taxon>
        <taxon>Polypodiales</taxon>
        <taxon>Pteridineae</taxon>
        <taxon>Pteridaceae</taxon>
        <taxon>Vittarioideae</taxon>
        <taxon>Adiantum</taxon>
    </lineage>
</organism>